<feature type="transmembrane region" description="Helical" evidence="8">
    <location>
        <begin position="34"/>
        <end position="54"/>
    </location>
</feature>
<evidence type="ECO:0000259" key="9">
    <source>
        <dbReference type="PROSITE" id="PS50262"/>
    </source>
</evidence>
<reference evidence="10" key="1">
    <citation type="journal article" date="2019" name="bioRxiv">
        <title>The Genome of the Zebra Mussel, Dreissena polymorpha: A Resource for Invasive Species Research.</title>
        <authorList>
            <person name="McCartney M.A."/>
            <person name="Auch B."/>
            <person name="Kono T."/>
            <person name="Mallez S."/>
            <person name="Zhang Y."/>
            <person name="Obille A."/>
            <person name="Becker A."/>
            <person name="Abrahante J.E."/>
            <person name="Garbe J."/>
            <person name="Badalamenti J.P."/>
            <person name="Herman A."/>
            <person name="Mangelson H."/>
            <person name="Liachko I."/>
            <person name="Sullivan S."/>
            <person name="Sone E.D."/>
            <person name="Koren S."/>
            <person name="Silverstein K.A.T."/>
            <person name="Beckman K.B."/>
            <person name="Gohl D.M."/>
        </authorList>
    </citation>
    <scope>NUCLEOTIDE SEQUENCE</scope>
    <source>
        <strain evidence="10">Duluth1</strain>
        <tissue evidence="10">Whole animal</tissue>
    </source>
</reference>
<evidence type="ECO:0000256" key="6">
    <source>
        <dbReference type="ARBA" id="ARBA00023170"/>
    </source>
</evidence>
<evidence type="ECO:0000256" key="1">
    <source>
        <dbReference type="ARBA" id="ARBA00004141"/>
    </source>
</evidence>
<feature type="transmembrane region" description="Helical" evidence="8">
    <location>
        <begin position="285"/>
        <end position="307"/>
    </location>
</feature>
<dbReference type="PRINTS" id="PR00237">
    <property type="entry name" value="GPCRRHODOPSN"/>
</dbReference>
<reference evidence="10" key="2">
    <citation type="submission" date="2020-11" db="EMBL/GenBank/DDBJ databases">
        <authorList>
            <person name="McCartney M.A."/>
            <person name="Auch B."/>
            <person name="Kono T."/>
            <person name="Mallez S."/>
            <person name="Becker A."/>
            <person name="Gohl D.M."/>
            <person name="Silverstein K.A.T."/>
            <person name="Koren S."/>
            <person name="Bechman K.B."/>
            <person name="Herman A."/>
            <person name="Abrahante J.E."/>
            <person name="Garbe J."/>
        </authorList>
    </citation>
    <scope>NUCLEOTIDE SEQUENCE</scope>
    <source>
        <strain evidence="10">Duluth1</strain>
        <tissue evidence="10">Whole animal</tissue>
    </source>
</reference>
<evidence type="ECO:0000256" key="3">
    <source>
        <dbReference type="ARBA" id="ARBA00022989"/>
    </source>
</evidence>
<evidence type="ECO:0000313" key="11">
    <source>
        <dbReference type="Proteomes" id="UP000828390"/>
    </source>
</evidence>
<dbReference type="InterPro" id="IPR017452">
    <property type="entry name" value="GPCR_Rhodpsn_7TM"/>
</dbReference>
<feature type="domain" description="G-protein coupled receptors family 1 profile" evidence="9">
    <location>
        <begin position="47"/>
        <end position="338"/>
    </location>
</feature>
<proteinExistence type="predicted"/>
<dbReference type="PANTHER" id="PTHR24238">
    <property type="entry name" value="G-PROTEIN COUPLED RECEPTOR"/>
    <property type="match status" value="1"/>
</dbReference>
<dbReference type="GO" id="GO:0004930">
    <property type="term" value="F:G protein-coupled receptor activity"/>
    <property type="evidence" value="ECO:0007669"/>
    <property type="project" value="UniProtKB-KW"/>
</dbReference>
<evidence type="ECO:0000256" key="8">
    <source>
        <dbReference type="SAM" id="Phobius"/>
    </source>
</evidence>
<keyword evidence="4" id="KW-0297">G-protein coupled receptor</keyword>
<keyword evidence="7" id="KW-0807">Transducer</keyword>
<keyword evidence="6" id="KW-0675">Receptor</keyword>
<accession>A0A9D4R6P6</accession>
<protein>
    <recommendedName>
        <fullName evidence="9">G-protein coupled receptors family 1 profile domain-containing protein</fullName>
    </recommendedName>
</protein>
<organism evidence="10 11">
    <name type="scientific">Dreissena polymorpha</name>
    <name type="common">Zebra mussel</name>
    <name type="synonym">Mytilus polymorpha</name>
    <dbReference type="NCBI Taxonomy" id="45954"/>
    <lineage>
        <taxon>Eukaryota</taxon>
        <taxon>Metazoa</taxon>
        <taxon>Spiralia</taxon>
        <taxon>Lophotrochozoa</taxon>
        <taxon>Mollusca</taxon>
        <taxon>Bivalvia</taxon>
        <taxon>Autobranchia</taxon>
        <taxon>Heteroconchia</taxon>
        <taxon>Euheterodonta</taxon>
        <taxon>Imparidentia</taxon>
        <taxon>Neoheterodontei</taxon>
        <taxon>Myida</taxon>
        <taxon>Dreissenoidea</taxon>
        <taxon>Dreissenidae</taxon>
        <taxon>Dreissena</taxon>
    </lineage>
</organism>
<feature type="transmembrane region" description="Helical" evidence="8">
    <location>
        <begin position="66"/>
        <end position="87"/>
    </location>
</feature>
<keyword evidence="3 8" id="KW-1133">Transmembrane helix</keyword>
<feature type="transmembrane region" description="Helical" evidence="8">
    <location>
        <begin position="147"/>
        <end position="165"/>
    </location>
</feature>
<feature type="transmembrane region" description="Helical" evidence="8">
    <location>
        <begin position="327"/>
        <end position="345"/>
    </location>
</feature>
<feature type="transmembrane region" description="Helical" evidence="8">
    <location>
        <begin position="107"/>
        <end position="127"/>
    </location>
</feature>
<dbReference type="AlphaFoldDB" id="A0A9D4R6P6"/>
<evidence type="ECO:0000256" key="7">
    <source>
        <dbReference type="ARBA" id="ARBA00023224"/>
    </source>
</evidence>
<sequence>MDGASQSGNSSSLNTSNFIVANGKTLLALEVTNIVILTLMLISEFVGNGLILLVQHYNKRKGSTDVFVTALAAFNFFAGICSIPMMILRVRETIWLSVASDLYCGFYAFFVYSTSIGINILLTAIAVDRYIKTCWPLKNVITKQRAYVFCIAFSIITIIMCTPAFVSRTYSDTRYNCQQGLIGAILEYILTILFVVLFFTTIVTYILVARELRLKNKVRAAQINENISTLSPVAGPSNGVVGADNTSHPTHIVDPKAATKSALNIVKQRNLAQIRQSDEKIRRMTFAMFIITMIFVFSWIVMWIALAIPDSNSGVVRLVKRMLGESPIIQCVANPVFYAWLSSEFRRKAKALLRKAFNIRT</sequence>
<dbReference type="InterPro" id="IPR000276">
    <property type="entry name" value="GPCR_Rhodpsn"/>
</dbReference>
<dbReference type="EMBL" id="JAIWYP010000003">
    <property type="protein sequence ID" value="KAH3855255.1"/>
    <property type="molecule type" value="Genomic_DNA"/>
</dbReference>
<keyword evidence="5 8" id="KW-0472">Membrane</keyword>
<comment type="subcellular location">
    <subcellularLocation>
        <location evidence="1">Membrane</location>
        <topology evidence="1">Multi-pass membrane protein</topology>
    </subcellularLocation>
</comment>
<dbReference type="SUPFAM" id="SSF81321">
    <property type="entry name" value="Family A G protein-coupled receptor-like"/>
    <property type="match status" value="1"/>
</dbReference>
<gene>
    <name evidence="10" type="ORF">DPMN_097820</name>
</gene>
<dbReference type="PANTHER" id="PTHR24238:SF47">
    <property type="entry name" value="ECDYSTEROIDS_DOPAMINE RECEPTOR-RELATED"/>
    <property type="match status" value="1"/>
</dbReference>
<keyword evidence="11" id="KW-1185">Reference proteome</keyword>
<evidence type="ECO:0000256" key="4">
    <source>
        <dbReference type="ARBA" id="ARBA00023040"/>
    </source>
</evidence>
<dbReference type="SMART" id="SM01381">
    <property type="entry name" value="7TM_GPCR_Srsx"/>
    <property type="match status" value="1"/>
</dbReference>
<dbReference type="Gene3D" id="1.20.1070.10">
    <property type="entry name" value="Rhodopsin 7-helix transmembrane proteins"/>
    <property type="match status" value="1"/>
</dbReference>
<dbReference type="GO" id="GO:0016020">
    <property type="term" value="C:membrane"/>
    <property type="evidence" value="ECO:0007669"/>
    <property type="project" value="UniProtKB-SubCell"/>
</dbReference>
<dbReference type="PROSITE" id="PS50262">
    <property type="entry name" value="G_PROTEIN_RECEP_F1_2"/>
    <property type="match status" value="1"/>
</dbReference>
<evidence type="ECO:0000256" key="2">
    <source>
        <dbReference type="ARBA" id="ARBA00022692"/>
    </source>
</evidence>
<dbReference type="Proteomes" id="UP000828390">
    <property type="component" value="Unassembled WGS sequence"/>
</dbReference>
<evidence type="ECO:0000256" key="5">
    <source>
        <dbReference type="ARBA" id="ARBA00023136"/>
    </source>
</evidence>
<comment type="caution">
    <text evidence="10">The sequence shown here is derived from an EMBL/GenBank/DDBJ whole genome shotgun (WGS) entry which is preliminary data.</text>
</comment>
<dbReference type="CDD" id="cd00637">
    <property type="entry name" value="7tm_classA_rhodopsin-like"/>
    <property type="match status" value="1"/>
</dbReference>
<dbReference type="Pfam" id="PF00001">
    <property type="entry name" value="7tm_1"/>
    <property type="match status" value="1"/>
</dbReference>
<feature type="transmembrane region" description="Helical" evidence="8">
    <location>
        <begin position="185"/>
        <end position="208"/>
    </location>
</feature>
<name>A0A9D4R6P6_DREPO</name>
<evidence type="ECO:0000313" key="10">
    <source>
        <dbReference type="EMBL" id="KAH3855255.1"/>
    </source>
</evidence>
<keyword evidence="2 8" id="KW-0812">Transmembrane</keyword>